<sequence length="404" mass="46994">MKICFVTLFTPTSENRMGPSALNYYLMRDRESDIQISIFSFNVNLISSDEIRLIEEKLKVKINLLPLPGWYRFITSPHHKMTFIRVFLSLPLFSYIRIGEKMGAKIKTEKPDVLWWYPCELFKVPHSLAGYRHVITGPDCASLTPFRCLQIPAIYNSCLAFVGYFKILTSTLRMERRYQTHNALMHVVGMYDARKLQEINPDLNVIFLLHPHYALSSEAMVDFNKKKLKLLLAGTRSRLNEDETVALVEKLCKRCQKLSPYYSITFIGKGWDREVNKLNLAGYDCKELKWVDNYIETIIQYDIQITLLSAGAGTKGKVLDALANGLLVIGSEIALENIAVRHNDSCLRYRHIDEIVTMLELIPFQWHRYEEIACKGMLQVRTYHSPQRISKRFFDIMRRFLKSE</sequence>
<dbReference type="Proteomes" id="UP000736888">
    <property type="component" value="Unassembled WGS sequence"/>
</dbReference>
<evidence type="ECO:0000313" key="2">
    <source>
        <dbReference type="Proteomes" id="UP000736888"/>
    </source>
</evidence>
<proteinExistence type="predicted"/>
<reference evidence="1" key="1">
    <citation type="submission" date="2021-06" db="EMBL/GenBank/DDBJ databases">
        <title>Collection of gut derived symbiotic bacterial strains cultured from healthy donors.</title>
        <authorList>
            <person name="Lin H."/>
            <person name="Littmann E."/>
            <person name="Pamer E.G."/>
        </authorList>
    </citation>
    <scope>NUCLEOTIDE SEQUENCE</scope>
    <source>
        <strain evidence="1">MSK.6.33</strain>
    </source>
</reference>
<dbReference type="RefSeq" id="WP_057099655.1">
    <property type="nucleotide sequence ID" value="NZ_JADMQI010000050.1"/>
</dbReference>
<organism evidence="1 2">
    <name type="scientific">Phocaeicola vulgatus</name>
    <name type="common">Bacteroides vulgatus</name>
    <dbReference type="NCBI Taxonomy" id="821"/>
    <lineage>
        <taxon>Bacteria</taxon>
        <taxon>Pseudomonadati</taxon>
        <taxon>Bacteroidota</taxon>
        <taxon>Bacteroidia</taxon>
        <taxon>Bacteroidales</taxon>
        <taxon>Bacteroidaceae</taxon>
        <taxon>Phocaeicola</taxon>
    </lineage>
</organism>
<name>A0AAW4M6B8_PHOVU</name>
<gene>
    <name evidence="1" type="ORF">KTG10_03720</name>
</gene>
<evidence type="ECO:0000313" key="1">
    <source>
        <dbReference type="EMBL" id="MBU9137868.1"/>
    </source>
</evidence>
<comment type="caution">
    <text evidence="1">The sequence shown here is derived from an EMBL/GenBank/DDBJ whole genome shotgun (WGS) entry which is preliminary data.</text>
</comment>
<evidence type="ECO:0008006" key="3">
    <source>
        <dbReference type="Google" id="ProtNLM"/>
    </source>
</evidence>
<dbReference type="SUPFAM" id="SSF53756">
    <property type="entry name" value="UDP-Glycosyltransferase/glycogen phosphorylase"/>
    <property type="match status" value="1"/>
</dbReference>
<accession>A0AAW4M6B8</accession>
<protein>
    <recommendedName>
        <fullName evidence="3">Glycosyltransferase</fullName>
    </recommendedName>
</protein>
<dbReference type="EMBL" id="JAHPYS010000005">
    <property type="protein sequence ID" value="MBU9137868.1"/>
    <property type="molecule type" value="Genomic_DNA"/>
</dbReference>
<dbReference type="AlphaFoldDB" id="A0AAW4M6B8"/>